<gene>
    <name evidence="4" type="ORF">RZN05_15040</name>
</gene>
<evidence type="ECO:0000313" key="4">
    <source>
        <dbReference type="EMBL" id="MDV3458311.1"/>
    </source>
</evidence>
<protein>
    <submittedName>
        <fullName evidence="4">Alginate export family protein</fullName>
    </submittedName>
</protein>
<feature type="domain" description="Alginate export" evidence="3">
    <location>
        <begin position="203"/>
        <end position="525"/>
    </location>
</feature>
<dbReference type="Proteomes" id="UP001273531">
    <property type="component" value="Unassembled WGS sequence"/>
</dbReference>
<feature type="chain" id="PRO_5045096631" evidence="2">
    <location>
        <begin position="25"/>
        <end position="533"/>
    </location>
</feature>
<comment type="caution">
    <text evidence="4">The sequence shown here is derived from an EMBL/GenBank/DDBJ whole genome shotgun (WGS) entry which is preliminary data.</text>
</comment>
<dbReference type="RefSeq" id="WP_317227381.1">
    <property type="nucleotide sequence ID" value="NZ_JAWJEJ010000001.1"/>
</dbReference>
<evidence type="ECO:0000256" key="2">
    <source>
        <dbReference type="SAM" id="SignalP"/>
    </source>
</evidence>
<dbReference type="EMBL" id="JAWJEJ010000001">
    <property type="protein sequence ID" value="MDV3458311.1"/>
    <property type="molecule type" value="Genomic_DNA"/>
</dbReference>
<accession>A0ABU3YAB7</accession>
<keyword evidence="2" id="KW-0732">Signal</keyword>
<sequence length="533" mass="59024">MFRPDIRLALGTSLLALTAVPAAAQTLTPVSTGLAPLNDELRVVAAYTGPSDPRAKQDLPPPRPGVPPSEAAQERAPANPASRTYPRQADGHGVKLGGYNMSRWAEDWRIMRDPKKRDDFLDRLKYLPIDDSGDIYLTLSGEIRLRSDYYSNPGMVDSEYRREDKIRLVGGADLHVGPLRFYGELVHGGLAGHNYGTPTAKFRNDLITQQAFVEAGETVGPVTLGVRYGRQEFTDGSSHLVQQKDNLSVRTVEQGVRGWAQLANVRVDLFDFEHVKIGTEGLSDDISDPATRFSGVTAGVVLADDKTHKLFLDPFVWRERNDKQRWGSVTAREIRNYYGARLWGSYDALTLDWTVVHQGGDFNGRPIDAWGAFIAQTYVLDKKGWMPKIGVHFDYGSGGGSYGTGTIHNARPVTAGSVAYSYQAALLTTNLFQASPNFTVSPIKTLDVTIEYQRSWRPNENDAIYRGAGTAYAGTQLLDGHHTADTVHLQASWKITPRLSLTGRWEYFAAGEVLQTAGFSDSHYFGSWLNYRF</sequence>
<feature type="signal peptide" evidence="2">
    <location>
        <begin position="1"/>
        <end position="24"/>
    </location>
</feature>
<evidence type="ECO:0000256" key="1">
    <source>
        <dbReference type="SAM" id="MobiDB-lite"/>
    </source>
</evidence>
<keyword evidence="5" id="KW-1185">Reference proteome</keyword>
<organism evidence="4 5">
    <name type="scientific">Sphingomonas agrestis</name>
    <dbReference type="NCBI Taxonomy" id="3080540"/>
    <lineage>
        <taxon>Bacteria</taxon>
        <taxon>Pseudomonadati</taxon>
        <taxon>Pseudomonadota</taxon>
        <taxon>Alphaproteobacteria</taxon>
        <taxon>Sphingomonadales</taxon>
        <taxon>Sphingomonadaceae</taxon>
        <taxon>Sphingomonas</taxon>
    </lineage>
</organism>
<name>A0ABU3YAB7_9SPHN</name>
<evidence type="ECO:0000259" key="3">
    <source>
        <dbReference type="Pfam" id="PF13372"/>
    </source>
</evidence>
<proteinExistence type="predicted"/>
<dbReference type="Pfam" id="PF13372">
    <property type="entry name" value="Alginate_exp"/>
    <property type="match status" value="1"/>
</dbReference>
<dbReference type="InterPro" id="IPR025388">
    <property type="entry name" value="Alginate_export_dom"/>
</dbReference>
<reference evidence="4 5" key="1">
    <citation type="submission" date="2023-10" db="EMBL/GenBank/DDBJ databases">
        <title>Sphingomonas sp. HF-S4 16S ribosomal RNA gene Genome sequencing and assembly.</title>
        <authorList>
            <person name="Lee H."/>
        </authorList>
    </citation>
    <scope>NUCLEOTIDE SEQUENCE [LARGE SCALE GENOMIC DNA]</scope>
    <source>
        <strain evidence="4 5">HF-S4</strain>
    </source>
</reference>
<evidence type="ECO:0000313" key="5">
    <source>
        <dbReference type="Proteomes" id="UP001273531"/>
    </source>
</evidence>
<feature type="region of interest" description="Disordered" evidence="1">
    <location>
        <begin position="50"/>
        <end position="96"/>
    </location>
</feature>